<name>A0A8B9F6U7_9PSIT</name>
<proteinExistence type="predicted"/>
<evidence type="ECO:0000256" key="1">
    <source>
        <dbReference type="SAM" id="MobiDB-lite"/>
    </source>
</evidence>
<dbReference type="Ensembl" id="ENSACOT00000005834.1">
    <property type="protein sequence ID" value="ENSACOP00000005630.1"/>
    <property type="gene ID" value="ENSACOG00000003981.1"/>
</dbReference>
<evidence type="ECO:0000313" key="2">
    <source>
        <dbReference type="Ensembl" id="ENSACOP00000005630.1"/>
    </source>
</evidence>
<reference evidence="2" key="2">
    <citation type="submission" date="2025-09" db="UniProtKB">
        <authorList>
            <consortium name="Ensembl"/>
        </authorList>
    </citation>
    <scope>IDENTIFICATION</scope>
</reference>
<feature type="region of interest" description="Disordered" evidence="1">
    <location>
        <begin position="1"/>
        <end position="39"/>
    </location>
</feature>
<organism evidence="2 3">
    <name type="scientific">Amazona collaria</name>
    <name type="common">yellow-billed parrot</name>
    <dbReference type="NCBI Taxonomy" id="241587"/>
    <lineage>
        <taxon>Eukaryota</taxon>
        <taxon>Metazoa</taxon>
        <taxon>Chordata</taxon>
        <taxon>Craniata</taxon>
        <taxon>Vertebrata</taxon>
        <taxon>Euteleostomi</taxon>
        <taxon>Archelosauria</taxon>
        <taxon>Archosauria</taxon>
        <taxon>Dinosauria</taxon>
        <taxon>Saurischia</taxon>
        <taxon>Theropoda</taxon>
        <taxon>Coelurosauria</taxon>
        <taxon>Aves</taxon>
        <taxon>Neognathae</taxon>
        <taxon>Neoaves</taxon>
        <taxon>Telluraves</taxon>
        <taxon>Australaves</taxon>
        <taxon>Psittaciformes</taxon>
        <taxon>Psittacidae</taxon>
        <taxon>Amazona</taxon>
    </lineage>
</organism>
<keyword evidence="3" id="KW-1185">Reference proteome</keyword>
<dbReference type="Proteomes" id="UP000694522">
    <property type="component" value="Unplaced"/>
</dbReference>
<sequence>MWPWCGRGAAGSASRSPATGTRSWDGAAERRKTSTRSCRHTRCSSTFPKARWRRRRISFKRLGQMTKQKSVRRFYQKESCRYQTKNDTRNWSRCSETSRLLWLTNV</sequence>
<evidence type="ECO:0000313" key="3">
    <source>
        <dbReference type="Proteomes" id="UP000694522"/>
    </source>
</evidence>
<protein>
    <submittedName>
        <fullName evidence="2">Uncharacterized protein</fullName>
    </submittedName>
</protein>
<reference evidence="2" key="1">
    <citation type="submission" date="2025-08" db="UniProtKB">
        <authorList>
            <consortium name="Ensembl"/>
        </authorList>
    </citation>
    <scope>IDENTIFICATION</scope>
</reference>
<dbReference type="AlphaFoldDB" id="A0A8B9F6U7"/>
<accession>A0A8B9F6U7</accession>
<feature type="compositionally biased region" description="Low complexity" evidence="1">
    <location>
        <begin position="1"/>
        <end position="16"/>
    </location>
</feature>